<evidence type="ECO:0000259" key="6">
    <source>
        <dbReference type="SMART" id="SM00415"/>
    </source>
</evidence>
<feature type="compositionally biased region" description="Basic residues" evidence="5">
    <location>
        <begin position="99"/>
        <end position="109"/>
    </location>
</feature>
<feature type="region of interest" description="Disordered" evidence="5">
    <location>
        <begin position="318"/>
        <end position="337"/>
    </location>
</feature>
<evidence type="ECO:0000256" key="3">
    <source>
        <dbReference type="ARBA" id="ARBA00023242"/>
    </source>
</evidence>
<organism evidence="7 8">
    <name type="scientific">Phytophthora lilii</name>
    <dbReference type="NCBI Taxonomy" id="2077276"/>
    <lineage>
        <taxon>Eukaryota</taxon>
        <taxon>Sar</taxon>
        <taxon>Stramenopiles</taxon>
        <taxon>Oomycota</taxon>
        <taxon>Peronosporomycetes</taxon>
        <taxon>Peronosporales</taxon>
        <taxon>Peronosporaceae</taxon>
        <taxon>Phytophthora</taxon>
    </lineage>
</organism>
<dbReference type="PANTHER" id="PTHR10015">
    <property type="entry name" value="HEAT SHOCK TRANSCRIPTION FACTOR"/>
    <property type="match status" value="1"/>
</dbReference>
<feature type="compositionally biased region" description="Polar residues" evidence="5">
    <location>
        <begin position="408"/>
        <end position="431"/>
    </location>
</feature>
<name>A0A9W6WT31_9STRA</name>
<dbReference type="OrthoDB" id="119997at2759"/>
<dbReference type="SMART" id="SM00415">
    <property type="entry name" value="HSF"/>
    <property type="match status" value="1"/>
</dbReference>
<comment type="similarity">
    <text evidence="4">Belongs to the HSF family.</text>
</comment>
<feature type="region of interest" description="Disordered" evidence="5">
    <location>
        <begin position="148"/>
        <end position="176"/>
    </location>
</feature>
<dbReference type="SUPFAM" id="SSF46785">
    <property type="entry name" value="Winged helix' DNA-binding domain"/>
    <property type="match status" value="1"/>
</dbReference>
<dbReference type="GO" id="GO:0005634">
    <property type="term" value="C:nucleus"/>
    <property type="evidence" value="ECO:0007669"/>
    <property type="project" value="UniProtKB-SubCell"/>
</dbReference>
<evidence type="ECO:0000256" key="4">
    <source>
        <dbReference type="RuleBase" id="RU004020"/>
    </source>
</evidence>
<comment type="caution">
    <text evidence="7">The sequence shown here is derived from an EMBL/GenBank/DDBJ whole genome shotgun (WGS) entry which is preliminary data.</text>
</comment>
<reference evidence="7" key="1">
    <citation type="submission" date="2023-04" db="EMBL/GenBank/DDBJ databases">
        <title>Phytophthora lilii NBRC 32176.</title>
        <authorList>
            <person name="Ichikawa N."/>
            <person name="Sato H."/>
            <person name="Tonouchi N."/>
        </authorList>
    </citation>
    <scope>NUCLEOTIDE SEQUENCE</scope>
    <source>
        <strain evidence="7">NBRC 32176</strain>
    </source>
</reference>
<comment type="subcellular location">
    <subcellularLocation>
        <location evidence="1">Nucleus</location>
    </subcellularLocation>
</comment>
<keyword evidence="8" id="KW-1185">Reference proteome</keyword>
<evidence type="ECO:0000313" key="8">
    <source>
        <dbReference type="Proteomes" id="UP001165083"/>
    </source>
</evidence>
<dbReference type="Pfam" id="PF00447">
    <property type="entry name" value="HSF_DNA-bind"/>
    <property type="match status" value="1"/>
</dbReference>
<sequence length="464" mass="49678">MALGIPTGFVRKLYRILDHESAAVIGWDAGGASFSVYDSAALDAQILPRYFRGRLSAFRQQLLDHGFARCDCEEDEKREQYRHPDFLKGHPGRLSKIERKPKRSAKSTRKSAASEVSAPTKAVLPTKPQDRISLKVTLTVPPAEGRKRALREGTDSQVAKRLKTTPQPPVKSNNPLFSDDPEPGAMSLAMFVEGTGLLPASSELPDPISYLTKVAEAGNRAAQNNGAPGVAVTDTATATTAPMFSDDMVKSALFFLVSSSCTGLEGNAAGIATNTPTSVPATTTATSALTAAPTVPTAITTSTTSFLASLLASSTTGGSTAPSFARRSNPLFSDQTTDGDEDSIWNILVSSSVDRVRNAIDGVQSPQERLRLILEEREKLEEQRKKVGAPAGPIVPKLPTTNVSHNTAVLKSSQPQKQQNPLFTSEPSSSVRVGAQREPAEDDLWKLLMSSSIDSFRRVTDMGL</sequence>
<feature type="compositionally biased region" description="Basic and acidic residues" evidence="5">
    <location>
        <begin position="78"/>
        <end position="88"/>
    </location>
</feature>
<dbReference type="InterPro" id="IPR036390">
    <property type="entry name" value="WH_DNA-bd_sf"/>
</dbReference>
<protein>
    <submittedName>
        <fullName evidence="7">Unnamed protein product</fullName>
    </submittedName>
</protein>
<dbReference type="GO" id="GO:0003700">
    <property type="term" value="F:DNA-binding transcription factor activity"/>
    <property type="evidence" value="ECO:0007669"/>
    <property type="project" value="InterPro"/>
</dbReference>
<accession>A0A9W6WT31</accession>
<evidence type="ECO:0000313" key="7">
    <source>
        <dbReference type="EMBL" id="GMF15135.1"/>
    </source>
</evidence>
<feature type="domain" description="HSF-type DNA-binding" evidence="6">
    <location>
        <begin position="5"/>
        <end position="100"/>
    </location>
</feature>
<dbReference type="Gene3D" id="1.10.10.10">
    <property type="entry name" value="Winged helix-like DNA-binding domain superfamily/Winged helix DNA-binding domain"/>
    <property type="match status" value="1"/>
</dbReference>
<gene>
    <name evidence="7" type="ORF">Plil01_000513800</name>
</gene>
<feature type="region of interest" description="Disordered" evidence="5">
    <location>
        <begin position="78"/>
        <end position="125"/>
    </location>
</feature>
<dbReference type="AlphaFoldDB" id="A0A9W6WT31"/>
<evidence type="ECO:0000256" key="1">
    <source>
        <dbReference type="ARBA" id="ARBA00004123"/>
    </source>
</evidence>
<dbReference type="EMBL" id="BSXW01000216">
    <property type="protein sequence ID" value="GMF15135.1"/>
    <property type="molecule type" value="Genomic_DNA"/>
</dbReference>
<keyword evidence="2" id="KW-0238">DNA-binding</keyword>
<feature type="region of interest" description="Disordered" evidence="5">
    <location>
        <begin position="408"/>
        <end position="437"/>
    </location>
</feature>
<keyword evidence="3" id="KW-0539">Nucleus</keyword>
<proteinExistence type="inferred from homology"/>
<evidence type="ECO:0000256" key="5">
    <source>
        <dbReference type="SAM" id="MobiDB-lite"/>
    </source>
</evidence>
<dbReference type="GO" id="GO:0043565">
    <property type="term" value="F:sequence-specific DNA binding"/>
    <property type="evidence" value="ECO:0007669"/>
    <property type="project" value="InterPro"/>
</dbReference>
<dbReference type="InterPro" id="IPR036388">
    <property type="entry name" value="WH-like_DNA-bd_sf"/>
</dbReference>
<dbReference type="PANTHER" id="PTHR10015:SF206">
    <property type="entry name" value="HSF-TYPE DNA-BINDING DOMAIN-CONTAINING PROTEIN"/>
    <property type="match status" value="1"/>
</dbReference>
<evidence type="ECO:0000256" key="2">
    <source>
        <dbReference type="ARBA" id="ARBA00023125"/>
    </source>
</evidence>
<dbReference type="InterPro" id="IPR000232">
    <property type="entry name" value="HSF_DNA-bd"/>
</dbReference>
<dbReference type="Proteomes" id="UP001165083">
    <property type="component" value="Unassembled WGS sequence"/>
</dbReference>